<feature type="domain" description="Large ribosomal subunit protein uL10-like insertion" evidence="2">
    <location>
        <begin position="133"/>
        <end position="184"/>
    </location>
</feature>
<dbReference type="InParanoid" id="M3XQ96"/>
<dbReference type="Pfam" id="PF17777">
    <property type="entry name" value="RL10P_insert"/>
    <property type="match status" value="1"/>
</dbReference>
<organism evidence="3">
    <name type="scientific">Mustela putorius furo</name>
    <name type="common">European domestic ferret</name>
    <name type="synonym">Mustela furo</name>
    <dbReference type="NCBI Taxonomy" id="9669"/>
    <lineage>
        <taxon>Eukaryota</taxon>
        <taxon>Metazoa</taxon>
        <taxon>Chordata</taxon>
        <taxon>Craniata</taxon>
        <taxon>Vertebrata</taxon>
        <taxon>Euteleostomi</taxon>
        <taxon>Mammalia</taxon>
        <taxon>Eutheria</taxon>
        <taxon>Laurasiatheria</taxon>
        <taxon>Carnivora</taxon>
        <taxon>Caniformia</taxon>
        <taxon>Musteloidea</taxon>
        <taxon>Mustelidae</taxon>
        <taxon>Mustelinae</taxon>
        <taxon>Mustela</taxon>
    </lineage>
</organism>
<dbReference type="GO" id="GO:0030687">
    <property type="term" value="C:preribosome, large subunit precursor"/>
    <property type="evidence" value="ECO:0007669"/>
    <property type="project" value="TreeGrafter"/>
</dbReference>
<reference evidence="3" key="1">
    <citation type="submission" date="2024-06" db="UniProtKB">
        <authorList>
            <consortium name="Ensembl"/>
        </authorList>
    </citation>
    <scope>IDENTIFICATION</scope>
</reference>
<sequence>SKCDKNVSLTRTPKKGLELKQSLTEALGGCVDTSRYLFVFSMAPTREDIKHSWVFFGEHSSMTVASGGSPSDEYKDNLCQVREKKGRFSLLSTEHTKEEVNGWFTIHMEMDFTGAENQATFTISLAPRGFWGSTPSLTTESQQRQPGLPTVLKRGLVTLLSDQEICKGGDALCPEQPHVLKLFGCEMAEFKTWDAQSRRFPQID</sequence>
<dbReference type="GO" id="GO:0000956">
    <property type="term" value="P:nuclear-transcribed mRNA catabolic process"/>
    <property type="evidence" value="ECO:0007669"/>
    <property type="project" value="TreeGrafter"/>
</dbReference>
<dbReference type="InterPro" id="IPR043164">
    <property type="entry name" value="Ribosomal_uL10-like_insert_sf"/>
</dbReference>
<evidence type="ECO:0000256" key="1">
    <source>
        <dbReference type="ARBA" id="ARBA00008889"/>
    </source>
</evidence>
<dbReference type="GO" id="GO:0003723">
    <property type="term" value="F:RNA binding"/>
    <property type="evidence" value="ECO:0007669"/>
    <property type="project" value="TreeGrafter"/>
</dbReference>
<protein>
    <recommendedName>
        <fullName evidence="2">Large ribosomal subunit protein uL10-like insertion domain-containing protein</fullName>
    </recommendedName>
</protein>
<dbReference type="GO" id="GO:0042273">
    <property type="term" value="P:ribosomal large subunit biogenesis"/>
    <property type="evidence" value="ECO:0007669"/>
    <property type="project" value="TreeGrafter"/>
</dbReference>
<evidence type="ECO:0000259" key="2">
    <source>
        <dbReference type="Pfam" id="PF17777"/>
    </source>
</evidence>
<dbReference type="PANTHER" id="PTHR45841">
    <property type="entry name" value="MRNA TURNOVER PROTEIN 4 MRTO4"/>
    <property type="match status" value="1"/>
</dbReference>
<dbReference type="InterPro" id="IPR051742">
    <property type="entry name" value="Ribosome_Assembly_uL10"/>
</dbReference>
<dbReference type="InterPro" id="IPR040637">
    <property type="entry name" value="Ribosomal_uL10-like_insert"/>
</dbReference>
<name>M3XQ96_MUSPF</name>
<dbReference type="Gene3D" id="3.90.105.20">
    <property type="match status" value="1"/>
</dbReference>
<dbReference type="Ensembl" id="ENSMPUT00000001273.1">
    <property type="protein sequence ID" value="ENSMPUP00000001246.1"/>
    <property type="gene ID" value="ENSMPUG00000001257.1"/>
</dbReference>
<dbReference type="eggNOG" id="KOG0816">
    <property type="taxonomic scope" value="Eukaryota"/>
</dbReference>
<accession>M3XQ96</accession>
<comment type="similarity">
    <text evidence="1">Belongs to the universal ribosomal protein uL10 family.</text>
</comment>
<dbReference type="OMA" id="MEMDFTG"/>
<dbReference type="Gene3D" id="3.30.70.1730">
    <property type="match status" value="1"/>
</dbReference>
<dbReference type="HOGENOM" id="CLU_071690_3_0_1"/>
<evidence type="ECO:0000313" key="3">
    <source>
        <dbReference type="Ensembl" id="ENSMPUP00000001246.1"/>
    </source>
</evidence>
<dbReference type="PANTHER" id="PTHR45841:SF1">
    <property type="entry name" value="MRNA TURNOVER PROTEIN 4 HOMOLOG"/>
    <property type="match status" value="1"/>
</dbReference>
<dbReference type="InterPro" id="IPR043141">
    <property type="entry name" value="Ribosomal_uL10-like_sf"/>
</dbReference>
<proteinExistence type="inferred from homology"/>
<dbReference type="STRING" id="9669.ENSMPUP00000001246"/>
<dbReference type="GO" id="GO:0006364">
    <property type="term" value="P:rRNA processing"/>
    <property type="evidence" value="ECO:0007669"/>
    <property type="project" value="TreeGrafter"/>
</dbReference>
<dbReference type="EMBL" id="AEYP01043157">
    <property type="status" value="NOT_ANNOTATED_CDS"/>
    <property type="molecule type" value="Genomic_DNA"/>
</dbReference>
<dbReference type="GO" id="GO:0005730">
    <property type="term" value="C:nucleolus"/>
    <property type="evidence" value="ECO:0007669"/>
    <property type="project" value="TreeGrafter"/>
</dbReference>
<dbReference type="GeneTree" id="ENSGT00390000006238"/>
<dbReference type="AlphaFoldDB" id="M3XQ96"/>